<name>A0A8D8A5T0_CULPI</name>
<organism evidence="1">
    <name type="scientific">Culex pipiens</name>
    <name type="common">House mosquito</name>
    <dbReference type="NCBI Taxonomy" id="7175"/>
    <lineage>
        <taxon>Eukaryota</taxon>
        <taxon>Metazoa</taxon>
        <taxon>Ecdysozoa</taxon>
        <taxon>Arthropoda</taxon>
        <taxon>Hexapoda</taxon>
        <taxon>Insecta</taxon>
        <taxon>Pterygota</taxon>
        <taxon>Neoptera</taxon>
        <taxon>Endopterygota</taxon>
        <taxon>Diptera</taxon>
        <taxon>Nematocera</taxon>
        <taxon>Culicoidea</taxon>
        <taxon>Culicidae</taxon>
        <taxon>Culicinae</taxon>
        <taxon>Culicini</taxon>
        <taxon>Culex</taxon>
        <taxon>Culex</taxon>
    </lineage>
</organism>
<accession>A0A8D8A5T0</accession>
<protein>
    <submittedName>
        <fullName evidence="1">(northern house mosquito) hypothetical protein</fullName>
    </submittedName>
</protein>
<dbReference type="EMBL" id="HBUE01012188">
    <property type="protein sequence ID" value="CAG6448998.1"/>
    <property type="molecule type" value="Transcribed_RNA"/>
</dbReference>
<proteinExistence type="predicted"/>
<sequence>MVLLQTLPIMLLHRRRWHRTLRPRRVWNARRRQHDQFQLQPRLPLLHSDQILVHSSQSFSRCLRLCNSPLAEFRYQRFMATTSNPKYFIKKNLARDVSSF</sequence>
<reference evidence="1" key="1">
    <citation type="submission" date="2021-05" db="EMBL/GenBank/DDBJ databases">
        <authorList>
            <person name="Alioto T."/>
            <person name="Alioto T."/>
            <person name="Gomez Garrido J."/>
        </authorList>
    </citation>
    <scope>NUCLEOTIDE SEQUENCE</scope>
</reference>
<dbReference type="AlphaFoldDB" id="A0A8D8A5T0"/>
<evidence type="ECO:0000313" key="1">
    <source>
        <dbReference type="EMBL" id="CAG6448998.1"/>
    </source>
</evidence>
<dbReference type="EMBL" id="HBUE01012189">
    <property type="protein sequence ID" value="CAG6448999.1"/>
    <property type="molecule type" value="Transcribed_RNA"/>
</dbReference>